<comment type="caution">
    <text evidence="1">The sequence shown here is derived from an EMBL/GenBank/DDBJ whole genome shotgun (WGS) entry which is preliminary data.</text>
</comment>
<evidence type="ECO:0000313" key="2">
    <source>
        <dbReference type="Proteomes" id="UP001178507"/>
    </source>
</evidence>
<proteinExistence type="predicted"/>
<sequence length="213" mass="23346">MQLTQAQPQLLGQFNQMPMRPDDRRMGMGMPMWSQDSRGMSMPSPDMQMPSMMGQVGMGQMGQVGQVGQGGQLGQVGQVGQVMDQNQILGQPAVMGAFCQQLLGNNFREKEELRQPWLQDFAAMRDLDSSAIPREQLGGLQQQLLLQLASQPDQRLPQGMPGLQQDFQDLHMDLKGRRMSPFGDGNPTDVGGMFPRLDDKAQGLLALGGGCLV</sequence>
<organism evidence="1 2">
    <name type="scientific">Effrenium voratum</name>
    <dbReference type="NCBI Taxonomy" id="2562239"/>
    <lineage>
        <taxon>Eukaryota</taxon>
        <taxon>Sar</taxon>
        <taxon>Alveolata</taxon>
        <taxon>Dinophyceae</taxon>
        <taxon>Suessiales</taxon>
        <taxon>Symbiodiniaceae</taxon>
        <taxon>Effrenium</taxon>
    </lineage>
</organism>
<dbReference type="AlphaFoldDB" id="A0AA36MRG2"/>
<reference evidence="1" key="1">
    <citation type="submission" date="2023-08" db="EMBL/GenBank/DDBJ databases">
        <authorList>
            <person name="Chen Y."/>
            <person name="Shah S."/>
            <person name="Dougan E. K."/>
            <person name="Thang M."/>
            <person name="Chan C."/>
        </authorList>
    </citation>
    <scope>NUCLEOTIDE SEQUENCE</scope>
</reference>
<evidence type="ECO:0000313" key="1">
    <source>
        <dbReference type="EMBL" id="CAJ1377398.1"/>
    </source>
</evidence>
<dbReference type="EMBL" id="CAUJNA010000459">
    <property type="protein sequence ID" value="CAJ1377398.1"/>
    <property type="molecule type" value="Genomic_DNA"/>
</dbReference>
<gene>
    <name evidence="1" type="ORF">EVOR1521_LOCUS6206</name>
</gene>
<accession>A0AA36MRG2</accession>
<dbReference type="Proteomes" id="UP001178507">
    <property type="component" value="Unassembled WGS sequence"/>
</dbReference>
<name>A0AA36MRG2_9DINO</name>
<protein>
    <submittedName>
        <fullName evidence="1">Uncharacterized protein</fullName>
    </submittedName>
</protein>
<keyword evidence="2" id="KW-1185">Reference proteome</keyword>